<comment type="similarity">
    <text evidence="1 8">Belongs to the cytochrome P450 family.</text>
</comment>
<evidence type="ECO:0000256" key="9">
    <source>
        <dbReference type="SAM" id="MobiDB-lite"/>
    </source>
</evidence>
<geneLocation type="plasmid" evidence="10 11">
    <name>unnamed3</name>
</geneLocation>
<evidence type="ECO:0000256" key="2">
    <source>
        <dbReference type="ARBA" id="ARBA00022617"/>
    </source>
</evidence>
<keyword evidence="4 8" id="KW-0560">Oxidoreductase</keyword>
<sequence length="478" mass="53223">MNTQSPTTCPFHGDALSPVPASHHPEPPSLKGWPPGPPSRLTGWSHLARMARDLPAALEAWHRDHGDLVHLRIWPEHQVIVVHPDLARELLVTHHDALIRWERGTAVFSRLQGRSLFVAEGEEWRVRRQSLQPAFQHRAVQGFVPAIAGAAGRMLAGWPADGGICEVGSGFTALAMDVIVRMLFSTPLGGDARMAEEAVEILLRAANAELYWPAGWPDWVPWKRAKRRALATLRGLIDRHLRARLDLSPDDWPDDLLTRLLQAHRDERAGWRLDGVRDECMTIFLAGHETTAATLIWWAWCMAANPLAQDTAREEVRRVLNGQEPTAGRLAELPYLRQTIQETMRLYPAAPVLSTRRSTRPISLGGWRFPARTLFLLPVQAMQHDARWFPEPLAFRPERFAPGAPPIPRGAHMPFGAGPRVCLGQHLAMTELTVIAAMLLQCFALSVPAGVAPPRPVMRLSLRPDKPLRLQLSPVTGG</sequence>
<keyword evidence="6 8" id="KW-0503">Monooxygenase</keyword>
<evidence type="ECO:0000256" key="1">
    <source>
        <dbReference type="ARBA" id="ARBA00010617"/>
    </source>
</evidence>
<organism evidence="10 11">
    <name type="scientific">Azospirillum oryzae</name>
    <dbReference type="NCBI Taxonomy" id="286727"/>
    <lineage>
        <taxon>Bacteria</taxon>
        <taxon>Pseudomonadati</taxon>
        <taxon>Pseudomonadota</taxon>
        <taxon>Alphaproteobacteria</taxon>
        <taxon>Rhodospirillales</taxon>
        <taxon>Azospirillaceae</taxon>
        <taxon>Azospirillum</taxon>
    </lineage>
</organism>
<dbReference type="GO" id="GO:0016705">
    <property type="term" value="F:oxidoreductase activity, acting on paired donors, with incorporation or reduction of molecular oxygen"/>
    <property type="evidence" value="ECO:0007669"/>
    <property type="project" value="InterPro"/>
</dbReference>
<keyword evidence="11" id="KW-1185">Reference proteome</keyword>
<accession>A0A6N1AES1</accession>
<dbReference type="OrthoDB" id="9764248at2"/>
<gene>
    <name evidence="10" type="ORF">HUE56_06640</name>
</gene>
<dbReference type="PRINTS" id="PR00463">
    <property type="entry name" value="EP450I"/>
</dbReference>
<feature type="binding site" description="axial binding residue" evidence="7">
    <location>
        <position position="422"/>
    </location>
    <ligand>
        <name>heme</name>
        <dbReference type="ChEBI" id="CHEBI:30413"/>
    </ligand>
    <ligandPart>
        <name>Fe</name>
        <dbReference type="ChEBI" id="CHEBI:18248"/>
    </ligandPart>
</feature>
<evidence type="ECO:0000256" key="8">
    <source>
        <dbReference type="RuleBase" id="RU000461"/>
    </source>
</evidence>
<evidence type="ECO:0000256" key="3">
    <source>
        <dbReference type="ARBA" id="ARBA00022723"/>
    </source>
</evidence>
<dbReference type="Gene3D" id="1.10.630.10">
    <property type="entry name" value="Cytochrome P450"/>
    <property type="match status" value="1"/>
</dbReference>
<evidence type="ECO:0000256" key="7">
    <source>
        <dbReference type="PIRSR" id="PIRSR602401-1"/>
    </source>
</evidence>
<dbReference type="PRINTS" id="PR00385">
    <property type="entry name" value="P450"/>
</dbReference>
<dbReference type="PANTHER" id="PTHR24291:SF50">
    <property type="entry name" value="BIFUNCTIONAL ALBAFLAVENONE MONOOXYGENASE_TERPENE SYNTHASE"/>
    <property type="match status" value="1"/>
</dbReference>
<dbReference type="GO" id="GO:0005506">
    <property type="term" value="F:iron ion binding"/>
    <property type="evidence" value="ECO:0007669"/>
    <property type="project" value="InterPro"/>
</dbReference>
<dbReference type="AlphaFoldDB" id="A0A6N1AES1"/>
<dbReference type="GO" id="GO:0004497">
    <property type="term" value="F:monooxygenase activity"/>
    <property type="evidence" value="ECO:0007669"/>
    <property type="project" value="UniProtKB-KW"/>
</dbReference>
<reference evidence="10 11" key="1">
    <citation type="submission" date="2020-06" db="EMBL/GenBank/DDBJ databases">
        <title>Complete genome of Azosprillum oryzae KACC14407.</title>
        <authorList>
            <person name="Kim M."/>
            <person name="Park Y.-J."/>
            <person name="Shin J.-H."/>
        </authorList>
    </citation>
    <scope>NUCLEOTIDE SEQUENCE [LARGE SCALE GENOMIC DNA]</scope>
    <source>
        <strain evidence="10 11">KACC 14407</strain>
        <plasmid evidence="10 11">unnamed3</plasmid>
    </source>
</reference>
<feature type="region of interest" description="Disordered" evidence="9">
    <location>
        <begin position="1"/>
        <end position="37"/>
    </location>
</feature>
<dbReference type="InterPro" id="IPR050196">
    <property type="entry name" value="Cytochrome_P450_Monoox"/>
</dbReference>
<dbReference type="GO" id="GO:0020037">
    <property type="term" value="F:heme binding"/>
    <property type="evidence" value="ECO:0007669"/>
    <property type="project" value="InterPro"/>
</dbReference>
<dbReference type="Proteomes" id="UP000509702">
    <property type="component" value="Plasmid unnamed3"/>
</dbReference>
<keyword evidence="5 7" id="KW-0408">Iron</keyword>
<dbReference type="InterPro" id="IPR036396">
    <property type="entry name" value="Cyt_P450_sf"/>
</dbReference>
<protein>
    <submittedName>
        <fullName evidence="10">Cytochrome P450</fullName>
    </submittedName>
</protein>
<dbReference type="KEGG" id="aoz:HUE56_06640"/>
<dbReference type="InterPro" id="IPR001128">
    <property type="entry name" value="Cyt_P450"/>
</dbReference>
<comment type="cofactor">
    <cofactor evidence="7">
        <name>heme</name>
        <dbReference type="ChEBI" id="CHEBI:30413"/>
    </cofactor>
</comment>
<evidence type="ECO:0000256" key="4">
    <source>
        <dbReference type="ARBA" id="ARBA00023002"/>
    </source>
</evidence>
<keyword evidence="3 7" id="KW-0479">Metal-binding</keyword>
<dbReference type="InterPro" id="IPR002401">
    <property type="entry name" value="Cyt_P450_E_grp-I"/>
</dbReference>
<dbReference type="Pfam" id="PF00067">
    <property type="entry name" value="p450"/>
    <property type="match status" value="1"/>
</dbReference>
<evidence type="ECO:0000313" key="10">
    <source>
        <dbReference type="EMBL" id="QKS50185.1"/>
    </source>
</evidence>
<evidence type="ECO:0000256" key="5">
    <source>
        <dbReference type="ARBA" id="ARBA00023004"/>
    </source>
</evidence>
<proteinExistence type="inferred from homology"/>
<dbReference type="EMBL" id="CP054617">
    <property type="protein sequence ID" value="QKS50185.1"/>
    <property type="molecule type" value="Genomic_DNA"/>
</dbReference>
<dbReference type="PROSITE" id="PS00086">
    <property type="entry name" value="CYTOCHROME_P450"/>
    <property type="match status" value="1"/>
</dbReference>
<dbReference type="InterPro" id="IPR017972">
    <property type="entry name" value="Cyt_P450_CS"/>
</dbReference>
<evidence type="ECO:0000313" key="11">
    <source>
        <dbReference type="Proteomes" id="UP000509702"/>
    </source>
</evidence>
<dbReference type="RefSeq" id="WP_149198975.1">
    <property type="nucleotide sequence ID" value="NZ_BSOV01000025.1"/>
</dbReference>
<name>A0A6N1AES1_9PROT</name>
<evidence type="ECO:0000256" key="6">
    <source>
        <dbReference type="ARBA" id="ARBA00023033"/>
    </source>
</evidence>
<keyword evidence="2 7" id="KW-0349">Heme</keyword>
<keyword evidence="10" id="KW-0614">Plasmid</keyword>
<dbReference type="SUPFAM" id="SSF48264">
    <property type="entry name" value="Cytochrome P450"/>
    <property type="match status" value="1"/>
</dbReference>
<dbReference type="PANTHER" id="PTHR24291">
    <property type="entry name" value="CYTOCHROME P450 FAMILY 4"/>
    <property type="match status" value="1"/>
</dbReference>